<dbReference type="GeneID" id="95986293"/>
<evidence type="ECO:0000256" key="2">
    <source>
        <dbReference type="RuleBase" id="RU000682"/>
    </source>
</evidence>
<sequence length="529" mass="57031">MAEDYPSPEHGADTLAGQMDMSSELANQAAAEAAVAAAVGAIASEPEGNAQAGPSHHHSASPDPRLPQPGQGPPPPPAYQRQPRASGSSAPTPLPFQFGPPHRQAPDSHLSNSQQLVVLREFYARNPNPSKKELEMLAEKTGRPWTKIREYFRQRRNKLRGLVDLEEMEEPGRATGWLQVTYRPGPATSTVSQLNLYNAYKTRFDPYASASPLLGGQELIQLACATFPGCEMARDDGDYVVRGLRDKDGVLADSEWDRGLDQLVEPLRGSTWLLSSFQHPADPAAPASIAQTELYTAYAARFGTLQPDAGAEGSAEPAAHEDEFEASMRDAKLEAEMDDINSFLPPAPEAEGSDERDETGAATPATEAPRENRLLNPVELINLARMTFPKCEPAVDDDGRFVIRGLERREGEEKGRGVRPLDMFPFALASGPKPSDPTHPFTSLIKRKLALLTPEPDPPAKRRAYDGALNGVGSGIGVNIGVGVPVGVAATAAAADDELAEADRELLDGLRRFRGSKLGKEVRDTCVQQ</sequence>
<evidence type="ECO:0000256" key="3">
    <source>
        <dbReference type="SAM" id="MobiDB-lite"/>
    </source>
</evidence>
<dbReference type="PROSITE" id="PS50071">
    <property type="entry name" value="HOMEOBOX_2"/>
    <property type="match status" value="1"/>
</dbReference>
<proteinExistence type="predicted"/>
<accession>A0ABR3Q203</accession>
<dbReference type="Pfam" id="PF00046">
    <property type="entry name" value="Homeodomain"/>
    <property type="match status" value="1"/>
</dbReference>
<gene>
    <name evidence="5" type="ORF">Q8F55_005250</name>
</gene>
<keyword evidence="1 2" id="KW-0238">DNA-binding</keyword>
<organism evidence="5 6">
    <name type="scientific">Vanrija albida</name>
    <dbReference type="NCBI Taxonomy" id="181172"/>
    <lineage>
        <taxon>Eukaryota</taxon>
        <taxon>Fungi</taxon>
        <taxon>Dikarya</taxon>
        <taxon>Basidiomycota</taxon>
        <taxon>Agaricomycotina</taxon>
        <taxon>Tremellomycetes</taxon>
        <taxon>Trichosporonales</taxon>
        <taxon>Trichosporonaceae</taxon>
        <taxon>Vanrija</taxon>
    </lineage>
</organism>
<keyword evidence="1 2" id="KW-0539">Nucleus</keyword>
<dbReference type="SUPFAM" id="SSF46689">
    <property type="entry name" value="Homeodomain-like"/>
    <property type="match status" value="1"/>
</dbReference>
<feature type="region of interest" description="Disordered" evidence="3">
    <location>
        <begin position="42"/>
        <end position="111"/>
    </location>
</feature>
<comment type="subcellular location">
    <subcellularLocation>
        <location evidence="1 2">Nucleus</location>
    </subcellularLocation>
</comment>
<evidence type="ECO:0000313" key="6">
    <source>
        <dbReference type="Proteomes" id="UP001565368"/>
    </source>
</evidence>
<keyword evidence="6" id="KW-1185">Reference proteome</keyword>
<keyword evidence="1 2" id="KW-0371">Homeobox</keyword>
<dbReference type="InterPro" id="IPR009057">
    <property type="entry name" value="Homeodomain-like_sf"/>
</dbReference>
<feature type="DNA-binding region" description="Homeobox" evidence="1">
    <location>
        <begin position="114"/>
        <end position="163"/>
    </location>
</feature>
<dbReference type="RefSeq" id="XP_069208382.1">
    <property type="nucleotide sequence ID" value="XM_069353740.1"/>
</dbReference>
<feature type="domain" description="Homeobox" evidence="4">
    <location>
        <begin position="112"/>
        <end position="162"/>
    </location>
</feature>
<feature type="region of interest" description="Disordered" evidence="3">
    <location>
        <begin position="1"/>
        <end position="20"/>
    </location>
</feature>
<name>A0ABR3Q203_9TREE</name>
<dbReference type="EMBL" id="JBBXJM010000004">
    <property type="protein sequence ID" value="KAL1408438.1"/>
    <property type="molecule type" value="Genomic_DNA"/>
</dbReference>
<feature type="compositionally biased region" description="Pro residues" evidence="3">
    <location>
        <begin position="64"/>
        <end position="78"/>
    </location>
</feature>
<reference evidence="5 6" key="1">
    <citation type="submission" date="2023-08" db="EMBL/GenBank/DDBJ databases">
        <title>Annotated Genome Sequence of Vanrija albida AlHP1.</title>
        <authorList>
            <person name="Herzog R."/>
        </authorList>
    </citation>
    <scope>NUCLEOTIDE SEQUENCE [LARGE SCALE GENOMIC DNA]</scope>
    <source>
        <strain evidence="5 6">AlHP1</strain>
    </source>
</reference>
<dbReference type="Proteomes" id="UP001565368">
    <property type="component" value="Unassembled WGS sequence"/>
</dbReference>
<evidence type="ECO:0000256" key="1">
    <source>
        <dbReference type="PROSITE-ProRule" id="PRU00108"/>
    </source>
</evidence>
<evidence type="ECO:0000313" key="5">
    <source>
        <dbReference type="EMBL" id="KAL1408438.1"/>
    </source>
</evidence>
<evidence type="ECO:0000259" key="4">
    <source>
        <dbReference type="PROSITE" id="PS50071"/>
    </source>
</evidence>
<dbReference type="Gene3D" id="1.10.10.60">
    <property type="entry name" value="Homeodomain-like"/>
    <property type="match status" value="1"/>
</dbReference>
<comment type="caution">
    <text evidence="5">The sequence shown here is derived from an EMBL/GenBank/DDBJ whole genome shotgun (WGS) entry which is preliminary data.</text>
</comment>
<dbReference type="InterPro" id="IPR001356">
    <property type="entry name" value="HD"/>
</dbReference>
<feature type="region of interest" description="Disordered" evidence="3">
    <location>
        <begin position="342"/>
        <end position="373"/>
    </location>
</feature>
<dbReference type="CDD" id="cd00086">
    <property type="entry name" value="homeodomain"/>
    <property type="match status" value="1"/>
</dbReference>
<dbReference type="SMART" id="SM00389">
    <property type="entry name" value="HOX"/>
    <property type="match status" value="1"/>
</dbReference>
<protein>
    <recommendedName>
        <fullName evidence="4">Homeobox domain-containing protein</fullName>
    </recommendedName>
</protein>